<organism evidence="2 3">
    <name type="scientific">Psychroflexus sediminis</name>
    <dbReference type="NCBI Taxonomy" id="470826"/>
    <lineage>
        <taxon>Bacteria</taxon>
        <taxon>Pseudomonadati</taxon>
        <taxon>Bacteroidota</taxon>
        <taxon>Flavobacteriia</taxon>
        <taxon>Flavobacteriales</taxon>
        <taxon>Flavobacteriaceae</taxon>
        <taxon>Psychroflexus</taxon>
    </lineage>
</organism>
<keyword evidence="3" id="KW-1185">Reference proteome</keyword>
<name>A0A1G7VZA2_9FLAO</name>
<evidence type="ECO:0000313" key="2">
    <source>
        <dbReference type="EMBL" id="SDG65095.1"/>
    </source>
</evidence>
<feature type="signal peptide" evidence="1">
    <location>
        <begin position="1"/>
        <end position="18"/>
    </location>
</feature>
<dbReference type="EMBL" id="FNCW01000004">
    <property type="protein sequence ID" value="SDG65095.1"/>
    <property type="molecule type" value="Genomic_DNA"/>
</dbReference>
<dbReference type="RefSeq" id="WP_093366864.1">
    <property type="nucleotide sequence ID" value="NZ_FNCW01000004.1"/>
</dbReference>
<gene>
    <name evidence="2" type="ORF">SAMN04488027_104276</name>
</gene>
<feature type="chain" id="PRO_5011672524" evidence="1">
    <location>
        <begin position="19"/>
        <end position="209"/>
    </location>
</feature>
<proteinExistence type="predicted"/>
<evidence type="ECO:0000256" key="1">
    <source>
        <dbReference type="SAM" id="SignalP"/>
    </source>
</evidence>
<sequence>MNRFLFFLMLFLSVNCFSQNNDIISLLTKNDFSKSEAKELQKLINYFESEGGIKESDLKNSYVNFIYVTSLYPDSLATQIFEKTKFRKRFNDIPNSLKSDLWQLYEGTAYMSHDRVEFKEPIKYQSYGIRINGRFINLLKTISDKRVQKYVERITETGDLPTSFIYRNIILDYREINNIDFESDYWRLINTIQFLTQLNEYYDYSDLSN</sequence>
<evidence type="ECO:0000313" key="3">
    <source>
        <dbReference type="Proteomes" id="UP000199296"/>
    </source>
</evidence>
<dbReference type="OrthoDB" id="1445532at2"/>
<accession>A0A1G7VZA2</accession>
<dbReference type="AlphaFoldDB" id="A0A1G7VZA2"/>
<protein>
    <submittedName>
        <fullName evidence="2">Uncharacterized protein</fullName>
    </submittedName>
</protein>
<keyword evidence="1" id="KW-0732">Signal</keyword>
<reference evidence="2 3" key="1">
    <citation type="submission" date="2016-10" db="EMBL/GenBank/DDBJ databases">
        <authorList>
            <person name="de Groot N.N."/>
        </authorList>
    </citation>
    <scope>NUCLEOTIDE SEQUENCE [LARGE SCALE GENOMIC DNA]</scope>
    <source>
        <strain evidence="2 3">DSM 19803</strain>
    </source>
</reference>
<dbReference type="Proteomes" id="UP000199296">
    <property type="component" value="Unassembled WGS sequence"/>
</dbReference>